<evidence type="ECO:0000313" key="2">
    <source>
        <dbReference type="EMBL" id="PWI64517.1"/>
    </source>
</evidence>
<reference evidence="2 3" key="1">
    <citation type="journal article" date="2016" name="Front. Microbiol.">
        <title>Genome and transcriptome sequences reveal the specific parasitism of the nematophagous Purpureocillium lilacinum 36-1.</title>
        <authorList>
            <person name="Xie J."/>
            <person name="Li S."/>
            <person name="Mo C."/>
            <person name="Xiao X."/>
            <person name="Peng D."/>
            <person name="Wang G."/>
            <person name="Xiao Y."/>
        </authorList>
    </citation>
    <scope>NUCLEOTIDE SEQUENCE [LARGE SCALE GENOMIC DNA]</scope>
    <source>
        <strain evidence="2 3">36-1</strain>
    </source>
</reference>
<accession>A0A2U3DQI2</accession>
<proteinExistence type="predicted"/>
<protein>
    <submittedName>
        <fullName evidence="2">Uncharacterized protein</fullName>
    </submittedName>
</protein>
<gene>
    <name evidence="2" type="ORF">PCL_09598</name>
</gene>
<dbReference type="EMBL" id="LCWV01000057">
    <property type="protein sequence ID" value="PWI64517.1"/>
    <property type="molecule type" value="Genomic_DNA"/>
</dbReference>
<organism evidence="2 3">
    <name type="scientific">Purpureocillium lilacinum</name>
    <name type="common">Paecilomyces lilacinus</name>
    <dbReference type="NCBI Taxonomy" id="33203"/>
    <lineage>
        <taxon>Eukaryota</taxon>
        <taxon>Fungi</taxon>
        <taxon>Dikarya</taxon>
        <taxon>Ascomycota</taxon>
        <taxon>Pezizomycotina</taxon>
        <taxon>Sordariomycetes</taxon>
        <taxon>Hypocreomycetidae</taxon>
        <taxon>Hypocreales</taxon>
        <taxon>Ophiocordycipitaceae</taxon>
        <taxon>Purpureocillium</taxon>
    </lineage>
</organism>
<dbReference type="Proteomes" id="UP000245956">
    <property type="component" value="Unassembled WGS sequence"/>
</dbReference>
<dbReference type="AlphaFoldDB" id="A0A2U3DQI2"/>
<comment type="caution">
    <text evidence="2">The sequence shown here is derived from an EMBL/GenBank/DDBJ whole genome shotgun (WGS) entry which is preliminary data.</text>
</comment>
<sequence length="228" mass="25941">MAHTTQTPGEVVPSTTDRRPKQFLWGTGHVPLRTGAGTLFEKLGWINAQLNDARVFPLRDRPRFWSPEHMWLAPGQAVLVAAYFLFDSSEGLDSFVRELEASVPVTAELWISEPTMDSEEWNSHAALVLFDAFEPLHGSMSRLEVLRAVQHYLGWCHKKGSNSTYCWRHAKGGFTELVPVEAKTRWFAARQALLLPCGEPRRLVAKSFMCKTPCRDTLKLERLEDFEL</sequence>
<evidence type="ECO:0000256" key="1">
    <source>
        <dbReference type="SAM" id="MobiDB-lite"/>
    </source>
</evidence>
<evidence type="ECO:0000313" key="3">
    <source>
        <dbReference type="Proteomes" id="UP000245956"/>
    </source>
</evidence>
<feature type="region of interest" description="Disordered" evidence="1">
    <location>
        <begin position="1"/>
        <end position="20"/>
    </location>
</feature>
<name>A0A2U3DQI2_PURLI</name>